<comment type="caution">
    <text evidence="5">The sequence shown here is derived from an EMBL/GenBank/DDBJ whole genome shotgun (WGS) entry which is preliminary data.</text>
</comment>
<dbReference type="GO" id="GO:0003700">
    <property type="term" value="F:DNA-binding transcription factor activity"/>
    <property type="evidence" value="ECO:0007669"/>
    <property type="project" value="InterPro"/>
</dbReference>
<feature type="domain" description="HTH araC/xylS-type" evidence="4">
    <location>
        <begin position="219"/>
        <end position="320"/>
    </location>
</feature>
<evidence type="ECO:0000313" key="5">
    <source>
        <dbReference type="EMBL" id="GGQ09985.1"/>
    </source>
</evidence>
<protein>
    <submittedName>
        <fullName evidence="5">AraC family transcriptional regulator</fullName>
    </submittedName>
</protein>
<evidence type="ECO:0000259" key="4">
    <source>
        <dbReference type="PROSITE" id="PS01124"/>
    </source>
</evidence>
<accession>A0A918EK03</accession>
<keyword evidence="3" id="KW-0804">Transcription</keyword>
<dbReference type="SMART" id="SM00342">
    <property type="entry name" value="HTH_ARAC"/>
    <property type="match status" value="1"/>
</dbReference>
<dbReference type="GO" id="GO:0043565">
    <property type="term" value="F:sequence-specific DNA binding"/>
    <property type="evidence" value="ECO:0007669"/>
    <property type="project" value="InterPro"/>
</dbReference>
<dbReference type="InterPro" id="IPR009057">
    <property type="entry name" value="Homeodomain-like_sf"/>
</dbReference>
<dbReference type="RefSeq" id="WP_189534012.1">
    <property type="nucleotide sequence ID" value="NZ_BMSV01000005.1"/>
</dbReference>
<dbReference type="PANTHER" id="PTHR46796">
    <property type="entry name" value="HTH-TYPE TRANSCRIPTIONAL ACTIVATOR RHAS-RELATED"/>
    <property type="match status" value="1"/>
</dbReference>
<organism evidence="5 6">
    <name type="scientific">Streptomyces roseolilacinus</name>
    <dbReference type="NCBI Taxonomy" id="66904"/>
    <lineage>
        <taxon>Bacteria</taxon>
        <taxon>Bacillati</taxon>
        <taxon>Actinomycetota</taxon>
        <taxon>Actinomycetes</taxon>
        <taxon>Kitasatosporales</taxon>
        <taxon>Streptomycetaceae</taxon>
        <taxon>Streptomyces</taxon>
    </lineage>
</organism>
<dbReference type="InterPro" id="IPR050204">
    <property type="entry name" value="AraC_XylS_family_regulators"/>
</dbReference>
<dbReference type="Pfam" id="PF12833">
    <property type="entry name" value="HTH_18"/>
    <property type="match status" value="1"/>
</dbReference>
<keyword evidence="6" id="KW-1185">Reference proteome</keyword>
<evidence type="ECO:0000313" key="6">
    <source>
        <dbReference type="Proteomes" id="UP000654123"/>
    </source>
</evidence>
<gene>
    <name evidence="5" type="ORF">GCM10010249_30820</name>
</gene>
<reference evidence="5" key="1">
    <citation type="journal article" date="2014" name="Int. J. Syst. Evol. Microbiol.">
        <title>Complete genome sequence of Corynebacterium casei LMG S-19264T (=DSM 44701T), isolated from a smear-ripened cheese.</title>
        <authorList>
            <consortium name="US DOE Joint Genome Institute (JGI-PGF)"/>
            <person name="Walter F."/>
            <person name="Albersmeier A."/>
            <person name="Kalinowski J."/>
            <person name="Ruckert C."/>
        </authorList>
    </citation>
    <scope>NUCLEOTIDE SEQUENCE</scope>
    <source>
        <strain evidence="5">JCM 4335</strain>
    </source>
</reference>
<reference evidence="5" key="2">
    <citation type="submission" date="2020-09" db="EMBL/GenBank/DDBJ databases">
        <authorList>
            <person name="Sun Q."/>
            <person name="Ohkuma M."/>
        </authorList>
    </citation>
    <scope>NUCLEOTIDE SEQUENCE</scope>
    <source>
        <strain evidence="5">JCM 4335</strain>
    </source>
</reference>
<dbReference type="Pfam" id="PF14525">
    <property type="entry name" value="AraC_binding_2"/>
    <property type="match status" value="1"/>
</dbReference>
<dbReference type="PROSITE" id="PS01124">
    <property type="entry name" value="HTH_ARAC_FAMILY_2"/>
    <property type="match status" value="1"/>
</dbReference>
<dbReference type="InterPro" id="IPR035418">
    <property type="entry name" value="AraC-bd_2"/>
</dbReference>
<name>A0A918EK03_9ACTN</name>
<sequence>MIISEFSSGHLTGDDQIAYWEDVGARSAMAARLTPVAGDGLTAHCRILDLGRLQVFVQSYPALSAHRSATMVRQSDPEVLHLWLTAGGGLSISQGREELTAAEGDFVVYDSSGPLRGRHTPSEQAGASLMIQVPRAELPLPPAALGPARPTRICGRTGVGALLGSHVRELASRTEEFAGSGSPFLGDATLSLVTGALARTRGVETRRLPEPARQSVLRECVKRFIGNHLGDPELTPARIAAAHHISLRYLHKLFEDEDHTVADRIRTLRLRMIRHDLSDPALAARPVYRVAARWGLTDPTYASKAFRATFGLTPSEHRRRVLGSRAVR</sequence>
<evidence type="ECO:0000256" key="3">
    <source>
        <dbReference type="ARBA" id="ARBA00023163"/>
    </source>
</evidence>
<dbReference type="AlphaFoldDB" id="A0A918EK03"/>
<dbReference type="Gene3D" id="1.10.10.60">
    <property type="entry name" value="Homeodomain-like"/>
    <property type="match status" value="1"/>
</dbReference>
<dbReference type="InterPro" id="IPR018060">
    <property type="entry name" value="HTH_AraC"/>
</dbReference>
<evidence type="ECO:0000256" key="1">
    <source>
        <dbReference type="ARBA" id="ARBA00023015"/>
    </source>
</evidence>
<proteinExistence type="predicted"/>
<dbReference type="PANTHER" id="PTHR46796:SF6">
    <property type="entry name" value="ARAC SUBFAMILY"/>
    <property type="match status" value="1"/>
</dbReference>
<dbReference type="SUPFAM" id="SSF46689">
    <property type="entry name" value="Homeodomain-like"/>
    <property type="match status" value="1"/>
</dbReference>
<dbReference type="Proteomes" id="UP000654123">
    <property type="component" value="Unassembled WGS sequence"/>
</dbReference>
<keyword evidence="2" id="KW-0238">DNA-binding</keyword>
<dbReference type="EMBL" id="BMSV01000005">
    <property type="protein sequence ID" value="GGQ09985.1"/>
    <property type="molecule type" value="Genomic_DNA"/>
</dbReference>
<evidence type="ECO:0000256" key="2">
    <source>
        <dbReference type="ARBA" id="ARBA00023125"/>
    </source>
</evidence>
<keyword evidence="1" id="KW-0805">Transcription regulation</keyword>